<evidence type="ECO:0000259" key="5">
    <source>
        <dbReference type="Pfam" id="PF21130"/>
    </source>
</evidence>
<comment type="similarity">
    <text evidence="4">Belongs to the tRNA-modifying YgfZ family.</text>
</comment>
<evidence type="ECO:0000313" key="7">
    <source>
        <dbReference type="EMBL" id="PHM52640.1"/>
    </source>
</evidence>
<keyword evidence="3 4" id="KW-0290">Folate-binding</keyword>
<dbReference type="InterPro" id="IPR045179">
    <property type="entry name" value="YgfZ/GcvT"/>
</dbReference>
<accession>A0A2G0Q098</accession>
<comment type="function">
    <text evidence="4">Folate-binding protein involved in regulating the level of ATP-DnaA and in the modification of some tRNAs. It is probably a key factor in regulatory networks that act via tRNA modification, such as initiation of chromosomal replication.</text>
</comment>
<dbReference type="Proteomes" id="UP000225433">
    <property type="component" value="Unassembled WGS sequence"/>
</dbReference>
<evidence type="ECO:0000313" key="8">
    <source>
        <dbReference type="Proteomes" id="UP000094600"/>
    </source>
</evidence>
<dbReference type="PANTHER" id="PTHR22602">
    <property type="entry name" value="TRANSFERASE CAF17, MITOCHONDRIAL-RELATED"/>
    <property type="match status" value="1"/>
</dbReference>
<dbReference type="PANTHER" id="PTHR22602:SF0">
    <property type="entry name" value="TRANSFERASE CAF17, MITOCHONDRIAL-RELATED"/>
    <property type="match status" value="1"/>
</dbReference>
<keyword evidence="8" id="KW-1185">Reference proteome</keyword>
<dbReference type="OrthoDB" id="9796287at2"/>
<dbReference type="FunFam" id="3.30.70.1400:FF:000002">
    <property type="entry name" value="tRNA-modifying protein YgfZ"/>
    <property type="match status" value="1"/>
</dbReference>
<dbReference type="EMBL" id="NJAI01000008">
    <property type="protein sequence ID" value="PHM52640.1"/>
    <property type="molecule type" value="Genomic_DNA"/>
</dbReference>
<dbReference type="Gene3D" id="3.30.70.1630">
    <property type="match status" value="1"/>
</dbReference>
<name>A0A2G0Q098_XENHO</name>
<dbReference type="InterPro" id="IPR048451">
    <property type="entry name" value="YgfZ_barrel"/>
</dbReference>
<dbReference type="HAMAP" id="MF_01175">
    <property type="entry name" value="tRNA_modifying_YgfZ"/>
    <property type="match status" value="1"/>
</dbReference>
<reference evidence="6 8" key="1">
    <citation type="submission" date="2016-06" db="EMBL/GenBank/DDBJ databases">
        <title>Bacterial characters and pathogenicity of Xenorhabdus hominickii from an entomopathogenic nematode, Steinernema monticolum.</title>
        <authorList>
            <person name="Park Y."/>
            <person name="Kim Y."/>
        </authorList>
    </citation>
    <scope>NUCLEOTIDE SEQUENCE [LARGE SCALE GENOMIC DNA]</scope>
    <source>
        <strain evidence="6 8">ANU1</strain>
    </source>
</reference>
<sequence length="329" mass="36547">MVYPIFLSQLFPFSSSLPLPSASLPLSLIALDDWVLVTAVGDDSQKYLQGQVTADINALGENQHILAAHCDAKGKMLSTLRLFHRGRGFAYIQRRNLLDIQLAELKKYAVFSKITLAEDKDSFLLGVAGTDCRVALSEFFSTLPDDECEVIQHDSTTLLYFSLPEERFLLVTDRVMATKLVEKLHLSLNGSQQWLALEIEASYPVIEAETCAQLIPQATNLQAIKDSISFEKGMYMGLATIARTKYRGVNKRSMYWLAGSASYLPAAGDELEWQLGTGWRRTGIILSSVKLADGTVWVQAVMSNDMKADSVFRLNEDEGHSLIIQTLAQ</sequence>
<feature type="domain" description="tRNA-modifying protein YgfZ-like beta-barrel" evidence="5">
    <location>
        <begin position="250"/>
        <end position="317"/>
    </location>
</feature>
<dbReference type="KEGG" id="xho:A9255_20475"/>
<dbReference type="EMBL" id="CP016176">
    <property type="protein sequence ID" value="AOM42706.1"/>
    <property type="molecule type" value="Genomic_DNA"/>
</dbReference>
<dbReference type="Gene3D" id="2.40.30.160">
    <property type="match status" value="1"/>
</dbReference>
<reference evidence="7 9" key="2">
    <citation type="journal article" date="2017" name="Nat. Microbiol.">
        <title>Natural product diversity associated with the nematode symbionts Photorhabdus and Xenorhabdus.</title>
        <authorList>
            <person name="Tobias N.J."/>
            <person name="Wolff H."/>
            <person name="Djahanschiri B."/>
            <person name="Grundmann F."/>
            <person name="Kronenwerth M."/>
            <person name="Shi Y.M."/>
            <person name="Simonyi S."/>
            <person name="Grun P."/>
            <person name="Shapiro-Ilan D."/>
            <person name="Pidot S.J."/>
            <person name="Stinear T.P."/>
            <person name="Ebersberger I."/>
            <person name="Bode H.B."/>
        </authorList>
    </citation>
    <scope>NUCLEOTIDE SEQUENCE [LARGE SCALE GENOMIC DNA]</scope>
    <source>
        <strain evidence="7 9">DSM 17903</strain>
    </source>
</reference>
<dbReference type="InterPro" id="IPR017703">
    <property type="entry name" value="YgfZ/GCV_T_CS"/>
</dbReference>
<dbReference type="GO" id="GO:0005542">
    <property type="term" value="F:folic acid binding"/>
    <property type="evidence" value="ECO:0007669"/>
    <property type="project" value="UniProtKB-UniRule"/>
</dbReference>
<dbReference type="InterPro" id="IPR029043">
    <property type="entry name" value="GcvT/YgfZ_C"/>
</dbReference>
<dbReference type="GO" id="GO:0016226">
    <property type="term" value="P:iron-sulfur cluster assembly"/>
    <property type="evidence" value="ECO:0007669"/>
    <property type="project" value="TreeGrafter"/>
</dbReference>
<dbReference type="SUPFAM" id="SSF103025">
    <property type="entry name" value="Folate-binding domain"/>
    <property type="match status" value="1"/>
</dbReference>
<protein>
    <recommendedName>
        <fullName evidence="4">tRNA-modifying protein YgfZ</fullName>
    </recommendedName>
</protein>
<dbReference type="AlphaFoldDB" id="A0A2G0Q098"/>
<evidence type="ECO:0000313" key="6">
    <source>
        <dbReference type="EMBL" id="AOM42706.1"/>
    </source>
</evidence>
<dbReference type="Pfam" id="PF21130">
    <property type="entry name" value="YgfZ_barrel"/>
    <property type="match status" value="1"/>
</dbReference>
<dbReference type="GO" id="GO:0005737">
    <property type="term" value="C:cytoplasm"/>
    <property type="evidence" value="ECO:0007669"/>
    <property type="project" value="UniProtKB-SubCell"/>
</dbReference>
<evidence type="ECO:0000256" key="3">
    <source>
        <dbReference type="ARBA" id="ARBA00022954"/>
    </source>
</evidence>
<dbReference type="InterPro" id="IPR023758">
    <property type="entry name" value="tRNA-modifying_YgfZ"/>
</dbReference>
<dbReference type="GO" id="GO:0008033">
    <property type="term" value="P:tRNA processing"/>
    <property type="evidence" value="ECO:0007669"/>
    <property type="project" value="UniProtKB-UniRule"/>
</dbReference>
<dbReference type="NCBIfam" id="NF007110">
    <property type="entry name" value="PRK09559.1"/>
    <property type="match status" value="1"/>
</dbReference>
<dbReference type="STRING" id="351679.A9255_20475"/>
<feature type="binding site" evidence="4">
    <location>
        <position position="34"/>
    </location>
    <ligand>
        <name>folate</name>
        <dbReference type="ChEBI" id="CHEBI:62501"/>
    </ligand>
</feature>
<evidence type="ECO:0000256" key="2">
    <source>
        <dbReference type="ARBA" id="ARBA00022694"/>
    </source>
</evidence>
<dbReference type="NCBIfam" id="TIGR03317">
    <property type="entry name" value="ygfZ_signature"/>
    <property type="match status" value="1"/>
</dbReference>
<dbReference type="GO" id="GO:0009451">
    <property type="term" value="P:RNA modification"/>
    <property type="evidence" value="ECO:0007669"/>
    <property type="project" value="InterPro"/>
</dbReference>
<proteinExistence type="inferred from homology"/>
<keyword evidence="1 4" id="KW-0963">Cytoplasm</keyword>
<evidence type="ECO:0000256" key="1">
    <source>
        <dbReference type="ARBA" id="ARBA00022490"/>
    </source>
</evidence>
<organism evidence="7 9">
    <name type="scientific">Xenorhabdus hominickii</name>
    <dbReference type="NCBI Taxonomy" id="351679"/>
    <lineage>
        <taxon>Bacteria</taxon>
        <taxon>Pseudomonadati</taxon>
        <taxon>Pseudomonadota</taxon>
        <taxon>Gammaproteobacteria</taxon>
        <taxon>Enterobacterales</taxon>
        <taxon>Morganellaceae</taxon>
        <taxon>Xenorhabdus</taxon>
    </lineage>
</organism>
<evidence type="ECO:0000313" key="9">
    <source>
        <dbReference type="Proteomes" id="UP000225433"/>
    </source>
</evidence>
<keyword evidence="2 4" id="KW-0819">tRNA processing</keyword>
<dbReference type="Gene3D" id="3.30.70.1400">
    <property type="entry name" value="Aminomethyltransferase beta-barrel domains"/>
    <property type="match status" value="1"/>
</dbReference>
<feature type="binding site" evidence="4">
    <location>
        <position position="194"/>
    </location>
    <ligand>
        <name>folate</name>
        <dbReference type="ChEBI" id="CHEBI:62501"/>
    </ligand>
</feature>
<dbReference type="Proteomes" id="UP000094600">
    <property type="component" value="Chromosome"/>
</dbReference>
<gene>
    <name evidence="6" type="ORF">A9255_20475</name>
    <name evidence="7" type="ORF">Xhom_04308</name>
</gene>
<comment type="subcellular location">
    <subcellularLocation>
        <location evidence="4">Cytoplasm</location>
    </subcellularLocation>
</comment>
<dbReference type="SUPFAM" id="SSF101790">
    <property type="entry name" value="Aminomethyltransferase beta-barrel domain"/>
    <property type="match status" value="1"/>
</dbReference>
<dbReference type="RefSeq" id="WP_069318319.1">
    <property type="nucleotide sequence ID" value="NZ_CAWNQJ010000112.1"/>
</dbReference>
<evidence type="ECO:0000256" key="4">
    <source>
        <dbReference type="HAMAP-Rule" id="MF_01175"/>
    </source>
</evidence>